<dbReference type="STRING" id="451379.A0A0N5AU66"/>
<proteinExistence type="predicted"/>
<evidence type="ECO:0000313" key="2">
    <source>
        <dbReference type="Proteomes" id="UP000046393"/>
    </source>
</evidence>
<evidence type="ECO:0000313" key="3">
    <source>
        <dbReference type="WBParaSite" id="SMUV_0000839101-mRNA-1"/>
    </source>
</evidence>
<dbReference type="InterPro" id="IPR000192">
    <property type="entry name" value="Aminotrans_V_dom"/>
</dbReference>
<dbReference type="SUPFAM" id="SSF53383">
    <property type="entry name" value="PLP-dependent transferases"/>
    <property type="match status" value="1"/>
</dbReference>
<dbReference type="WBParaSite" id="SMUV_0000839101-mRNA-1">
    <property type="protein sequence ID" value="SMUV_0000839101-mRNA-1"/>
    <property type="gene ID" value="SMUV_0000839101"/>
</dbReference>
<feature type="domain" description="Aminotransferase class V" evidence="1">
    <location>
        <begin position="84"/>
        <end position="281"/>
    </location>
</feature>
<dbReference type="Gene3D" id="3.40.640.10">
    <property type="entry name" value="Type I PLP-dependent aspartate aminotransferase-like (Major domain)"/>
    <property type="match status" value="1"/>
</dbReference>
<dbReference type="Proteomes" id="UP000046393">
    <property type="component" value="Unplaced"/>
</dbReference>
<reference evidence="3" key="1">
    <citation type="submission" date="2017-02" db="UniProtKB">
        <authorList>
            <consortium name="WormBaseParasite"/>
        </authorList>
    </citation>
    <scope>IDENTIFICATION</scope>
</reference>
<organism evidence="2 3">
    <name type="scientific">Syphacia muris</name>
    <dbReference type="NCBI Taxonomy" id="451379"/>
    <lineage>
        <taxon>Eukaryota</taxon>
        <taxon>Metazoa</taxon>
        <taxon>Ecdysozoa</taxon>
        <taxon>Nematoda</taxon>
        <taxon>Chromadorea</taxon>
        <taxon>Rhabditida</taxon>
        <taxon>Spirurina</taxon>
        <taxon>Oxyuridomorpha</taxon>
        <taxon>Oxyuroidea</taxon>
        <taxon>Oxyuridae</taxon>
        <taxon>Syphacia</taxon>
    </lineage>
</organism>
<accession>A0A0N5AU66</accession>
<dbReference type="InterPro" id="IPR015424">
    <property type="entry name" value="PyrdxlP-dep_Trfase"/>
</dbReference>
<dbReference type="PANTHER" id="PTHR14237">
    <property type="entry name" value="MOLYBDOPTERIN COFACTOR SULFURASE MOSC"/>
    <property type="match status" value="1"/>
</dbReference>
<protein>
    <submittedName>
        <fullName evidence="3">Aminotran_5 domain-containing protein</fullName>
    </submittedName>
</protein>
<dbReference type="PANTHER" id="PTHR14237:SF80">
    <property type="entry name" value="MOLYBDENUM COFACTOR SULFURASE"/>
    <property type="match status" value="1"/>
</dbReference>
<name>A0A0N5AU66_9BILA</name>
<dbReference type="InterPro" id="IPR015421">
    <property type="entry name" value="PyrdxlP-dep_Trfase_major"/>
</dbReference>
<dbReference type="AlphaFoldDB" id="A0A0N5AU66"/>
<sequence>MAYLDYAGTGKPSEAQLKAIADDLLHLNLSNPHSKHPSGKYTSEIVDAVRSRYLRVPQQNRFFVLNHNCLLLRILEHFNVSLKTHSVIFTSSATEALRVVVEAFDFGNCHESCVCKNGLSNDDNGIFAYLTDSHTSVVGMREIARKNCNCVCVINDIDEIRNLKPDDGKDAKIAKDTYNLFAITAMSNFCGRKYPMDVIDKIRQWKPGHSFVCVDAAAWVSSSAFDLSKYDADFVAVSFYKIFGYPTGVGALIVRRDAGSRLKKHYFGGGTVKLVFHDKFSQYYKDDLNQRLDFSSGTLLNNFFQ</sequence>
<keyword evidence="2" id="KW-1185">Reference proteome</keyword>
<dbReference type="Pfam" id="PF00266">
    <property type="entry name" value="Aminotran_5"/>
    <property type="match status" value="1"/>
</dbReference>
<evidence type="ECO:0000259" key="1">
    <source>
        <dbReference type="Pfam" id="PF00266"/>
    </source>
</evidence>
<dbReference type="GO" id="GO:0008265">
    <property type="term" value="F:molybdenum cofactor sulfurtransferase activity"/>
    <property type="evidence" value="ECO:0007669"/>
    <property type="project" value="TreeGrafter"/>
</dbReference>
<dbReference type="GO" id="GO:0043545">
    <property type="term" value="P:molybdopterin cofactor metabolic process"/>
    <property type="evidence" value="ECO:0007669"/>
    <property type="project" value="TreeGrafter"/>
</dbReference>